<comment type="caution">
    <text evidence="2">The sequence shown here is derived from an EMBL/GenBank/DDBJ whole genome shotgun (WGS) entry which is preliminary data.</text>
</comment>
<feature type="compositionally biased region" description="Basic and acidic residues" evidence="1">
    <location>
        <begin position="37"/>
        <end position="49"/>
    </location>
</feature>
<evidence type="ECO:0000313" key="3">
    <source>
        <dbReference type="Proteomes" id="UP000712281"/>
    </source>
</evidence>
<feature type="region of interest" description="Disordered" evidence="1">
    <location>
        <begin position="14"/>
        <end position="92"/>
    </location>
</feature>
<sequence>MEKLHEAEVAKLGVGPISEDDLTLSPLTASQLLTPRDTLEDKSGGRSEEPSVDVTSTPVEQVEALEKTNLEKDSVSVQGKGAKDVDPKDPVEISDTFGRPRLLGYRSVMVPCRVSVEMISKEVIQF</sequence>
<evidence type="ECO:0000313" key="2">
    <source>
        <dbReference type="EMBL" id="KAF2619871.1"/>
    </source>
</evidence>
<dbReference type="Proteomes" id="UP000712281">
    <property type="component" value="Unassembled WGS sequence"/>
</dbReference>
<dbReference type="EMBL" id="QGKW02000007">
    <property type="protein sequence ID" value="KAF2619871.1"/>
    <property type="molecule type" value="Genomic_DNA"/>
</dbReference>
<gene>
    <name evidence="2" type="ORF">F2Q68_00039098</name>
</gene>
<reference evidence="2" key="1">
    <citation type="submission" date="2019-12" db="EMBL/GenBank/DDBJ databases">
        <title>Genome sequencing and annotation of Brassica cretica.</title>
        <authorList>
            <person name="Studholme D.J."/>
            <person name="Sarris P.F."/>
        </authorList>
    </citation>
    <scope>NUCLEOTIDE SEQUENCE</scope>
    <source>
        <strain evidence="2">PFS-001/15</strain>
        <tissue evidence="2">Leaf</tissue>
    </source>
</reference>
<protein>
    <submittedName>
        <fullName evidence="2">Uncharacterized protein</fullName>
    </submittedName>
</protein>
<organism evidence="2 3">
    <name type="scientific">Brassica cretica</name>
    <name type="common">Mustard</name>
    <dbReference type="NCBI Taxonomy" id="69181"/>
    <lineage>
        <taxon>Eukaryota</taxon>
        <taxon>Viridiplantae</taxon>
        <taxon>Streptophyta</taxon>
        <taxon>Embryophyta</taxon>
        <taxon>Tracheophyta</taxon>
        <taxon>Spermatophyta</taxon>
        <taxon>Magnoliopsida</taxon>
        <taxon>eudicotyledons</taxon>
        <taxon>Gunneridae</taxon>
        <taxon>Pentapetalae</taxon>
        <taxon>rosids</taxon>
        <taxon>malvids</taxon>
        <taxon>Brassicales</taxon>
        <taxon>Brassicaceae</taxon>
        <taxon>Brassiceae</taxon>
        <taxon>Brassica</taxon>
    </lineage>
</organism>
<feature type="compositionally biased region" description="Basic and acidic residues" evidence="1">
    <location>
        <begin position="81"/>
        <end position="91"/>
    </location>
</feature>
<evidence type="ECO:0000256" key="1">
    <source>
        <dbReference type="SAM" id="MobiDB-lite"/>
    </source>
</evidence>
<proteinExistence type="predicted"/>
<accession>A0A8S9MPV9</accession>
<name>A0A8S9MPV9_BRACR</name>
<dbReference type="AlphaFoldDB" id="A0A8S9MPV9"/>
<feature type="compositionally biased region" description="Basic and acidic residues" evidence="1">
    <location>
        <begin position="64"/>
        <end position="74"/>
    </location>
</feature>